<dbReference type="Pfam" id="PF02361">
    <property type="entry name" value="CbiQ"/>
    <property type="match status" value="1"/>
</dbReference>
<name>A0A336N5Z3_AGGAP</name>
<proteinExistence type="inferred from homology"/>
<feature type="transmembrane region" description="Helical" evidence="7">
    <location>
        <begin position="68"/>
        <end position="88"/>
    </location>
</feature>
<keyword evidence="4 7" id="KW-0812">Transmembrane</keyword>
<comment type="similarity">
    <text evidence="2">Belongs to the CbiQ family.</text>
</comment>
<organism evidence="8 9">
    <name type="scientific">Aggregatibacter aphrophilus</name>
    <name type="common">Haemophilus aphrophilus</name>
    <dbReference type="NCBI Taxonomy" id="732"/>
    <lineage>
        <taxon>Bacteria</taxon>
        <taxon>Pseudomonadati</taxon>
        <taxon>Pseudomonadota</taxon>
        <taxon>Gammaproteobacteria</taxon>
        <taxon>Pasteurellales</taxon>
        <taxon>Pasteurellaceae</taxon>
        <taxon>Aggregatibacter</taxon>
    </lineage>
</organism>
<evidence type="ECO:0000256" key="3">
    <source>
        <dbReference type="ARBA" id="ARBA00022475"/>
    </source>
</evidence>
<keyword evidence="6 7" id="KW-0472">Membrane</keyword>
<feature type="transmembrane region" description="Helical" evidence="7">
    <location>
        <begin position="12"/>
        <end position="31"/>
    </location>
</feature>
<reference evidence="8 9" key="1">
    <citation type="submission" date="2018-06" db="EMBL/GenBank/DDBJ databases">
        <authorList>
            <consortium name="Pathogen Informatics"/>
            <person name="Doyle S."/>
        </authorList>
    </citation>
    <scope>NUCLEOTIDE SEQUENCE [LARGE SCALE GENOMIC DNA]</scope>
    <source>
        <strain evidence="8 9">NCTC5908</strain>
    </source>
</reference>
<dbReference type="Proteomes" id="UP000253728">
    <property type="component" value="Unassembled WGS sequence"/>
</dbReference>
<evidence type="ECO:0000256" key="4">
    <source>
        <dbReference type="ARBA" id="ARBA00022692"/>
    </source>
</evidence>
<dbReference type="RefSeq" id="WP_050332813.1">
    <property type="nucleotide sequence ID" value="NZ_MAQF01000012.1"/>
</dbReference>
<dbReference type="PANTHER" id="PTHR34857:SF2">
    <property type="entry name" value="SLL0384 PROTEIN"/>
    <property type="match status" value="1"/>
</dbReference>
<dbReference type="GO" id="GO:0005886">
    <property type="term" value="C:plasma membrane"/>
    <property type="evidence" value="ECO:0007669"/>
    <property type="project" value="UniProtKB-ARBA"/>
</dbReference>
<accession>A0A336N5Z3</accession>
<evidence type="ECO:0000256" key="2">
    <source>
        <dbReference type="ARBA" id="ARBA00008564"/>
    </source>
</evidence>
<evidence type="ECO:0000313" key="8">
    <source>
        <dbReference type="EMBL" id="SSY93129.1"/>
    </source>
</evidence>
<dbReference type="PANTHER" id="PTHR34857">
    <property type="entry name" value="SLL0384 PROTEIN"/>
    <property type="match status" value="1"/>
</dbReference>
<dbReference type="GeneID" id="49636320"/>
<dbReference type="STRING" id="732.ADJ80_09795"/>
<sequence>MISAFQRFFTPHFFAPHLRLIYLFLWGLVISALSKPSLLLWLNGITLILLVILIYRSSDPYFPYLKRWLVFNIFTLLLWVALSWRIGADGVELNPSGIDTALLISLRMNLLLFSLWLLLWKMNDAMLVQAIGKLPLPPKLIWLFVLTVRYIALLSELRQKMDLAMRARGYHAGCNRRTLYVTAQRVALLLVHALLKAETAQIALKCRGFRFGEKTKLSGKK</sequence>
<dbReference type="InterPro" id="IPR003339">
    <property type="entry name" value="ABC/ECF_trnsptr_transmembrane"/>
</dbReference>
<keyword evidence="3" id="KW-1003">Cell membrane</keyword>
<dbReference type="EMBL" id="UFSP01000001">
    <property type="protein sequence ID" value="SSY93129.1"/>
    <property type="molecule type" value="Genomic_DNA"/>
</dbReference>
<dbReference type="InterPro" id="IPR051611">
    <property type="entry name" value="ECF_transporter_component"/>
</dbReference>
<comment type="subcellular location">
    <subcellularLocation>
        <location evidence="1">Membrane</location>
        <topology evidence="1">Multi-pass membrane protein</topology>
    </subcellularLocation>
</comment>
<feature type="transmembrane region" description="Helical" evidence="7">
    <location>
        <begin position="100"/>
        <end position="120"/>
    </location>
</feature>
<feature type="transmembrane region" description="Helical" evidence="7">
    <location>
        <begin position="38"/>
        <end position="56"/>
    </location>
</feature>
<evidence type="ECO:0000313" key="9">
    <source>
        <dbReference type="Proteomes" id="UP000253728"/>
    </source>
</evidence>
<evidence type="ECO:0000256" key="6">
    <source>
        <dbReference type="ARBA" id="ARBA00023136"/>
    </source>
</evidence>
<keyword evidence="5 7" id="KW-1133">Transmembrane helix</keyword>
<evidence type="ECO:0000256" key="1">
    <source>
        <dbReference type="ARBA" id="ARBA00004141"/>
    </source>
</evidence>
<gene>
    <name evidence="8" type="primary">cbiQ</name>
    <name evidence="8" type="ORF">NCTC5908_00211</name>
</gene>
<evidence type="ECO:0000256" key="7">
    <source>
        <dbReference type="SAM" id="Phobius"/>
    </source>
</evidence>
<protein>
    <submittedName>
        <fullName evidence="8">Energy-coupling factor transporter transmembrane protein CbiQ</fullName>
    </submittedName>
</protein>
<dbReference type="CDD" id="cd16914">
    <property type="entry name" value="EcfT"/>
    <property type="match status" value="1"/>
</dbReference>
<dbReference type="AlphaFoldDB" id="A0A336N5Z3"/>
<evidence type="ECO:0000256" key="5">
    <source>
        <dbReference type="ARBA" id="ARBA00022989"/>
    </source>
</evidence>